<name>A0A8S5UVY8_9CAUD</name>
<accession>A0A8S5UVY8</accession>
<evidence type="ECO:0000256" key="1">
    <source>
        <dbReference type="SAM" id="MobiDB-lite"/>
    </source>
</evidence>
<organism evidence="2">
    <name type="scientific">Peduovirinae sp. ctOza1</name>
    <dbReference type="NCBI Taxonomy" id="2825095"/>
    <lineage>
        <taxon>Viruses</taxon>
        <taxon>Duplodnaviria</taxon>
        <taxon>Heunggongvirae</taxon>
        <taxon>Uroviricota</taxon>
        <taxon>Caudoviricetes</taxon>
        <taxon>Peduoviridae</taxon>
    </lineage>
</organism>
<evidence type="ECO:0000313" key="2">
    <source>
        <dbReference type="EMBL" id="DAF98649.1"/>
    </source>
</evidence>
<feature type="region of interest" description="Disordered" evidence="1">
    <location>
        <begin position="858"/>
        <end position="881"/>
    </location>
</feature>
<dbReference type="EMBL" id="BK016152">
    <property type="protein sequence ID" value="DAF98649.1"/>
    <property type="molecule type" value="Genomic_DNA"/>
</dbReference>
<sequence length="881" mass="95558">MIQGHHGLAAGKHVADGLVQAGARLVRHIQPVGCLQRLHQQVRIKVAFCHQDIFSGVGHLFGQQGLHVAVKPLRHRPAVLKGMAANGHRPGIIPGVNAPQHHVHQHVILLRAVGGQHTVYPGGIFRQHFYLDFGFLDVGLNALEAAAVFTQLHQHQLVAVRVPGRAARSGGLLSLNAQAVLPCGTQAHGLRSGTGISGRAKVADGDVFDQRSAAVILHHVRLVNRLVVLDAVALRIVDNRAAAGVLLPVNRQVIQTGDQQGISREVRRAHGLQAAHTFLADDEIGGKLFGIGLLIVDQREILVRQQLAPADNHHFVIVLEDGIDKLVNRIHDQRVQVEICATFADLHRSGGGFAVFSRAAHHVVRGVFAQLLQPAFVDVLQQRVLCAVRGFGALNAVKADHDAVQRLALHDGVADAGLEVLKLRPHVQLRVGNGRVEVGLLALVFGVGHRRWIGRLAVFRAGIGSARDGAADAEAQQLAGLFGYGDNVNQRQKRGALLDGVLQRLRHGRLHAELAGKLRNLHGIDARQLAQVGVKGKTGLFFHGVYCSLAVGQVSGRRIAARCALAVVGAAVCALQLLFEFVKGFLLRRQIIQLRLQAAFQLAQALGLLAQRSVGAGAIVLLLAGNQLDRLMHVAETVVIGLLLFGKHRLDAGKQGGLFLRHLFQLDHGFGGGGKEVVRVLFAVCQRVLFRRRAERQHFGAEACRIVRGSQADQVGFAGVGKFGADLHGGEKLLALFDQLNERIRWQNVGVERHFPGQRSVGDFLRNQRAHRAVAVKGAVRGVRLDVLQINQRGVDLRVVRGGHLHEPLAGNFAPVRGGTFHPDPKTLCSYCHEPGSVVKNRFEALCLRREGYRNNAGPLCGKPHNEGRRKRDRRGRILGP</sequence>
<feature type="compositionally biased region" description="Basic residues" evidence="1">
    <location>
        <begin position="868"/>
        <end position="881"/>
    </location>
</feature>
<reference evidence="2" key="1">
    <citation type="journal article" date="2021" name="Proc. Natl. Acad. Sci. U.S.A.">
        <title>A Catalog of Tens of Thousands of Viruses from Human Metagenomes Reveals Hidden Associations with Chronic Diseases.</title>
        <authorList>
            <person name="Tisza M.J."/>
            <person name="Buck C.B."/>
        </authorList>
    </citation>
    <scope>NUCLEOTIDE SEQUENCE</scope>
    <source>
        <strain evidence="2">CtOza1</strain>
    </source>
</reference>
<protein>
    <submittedName>
        <fullName evidence="2">Uncharacterized protein</fullName>
    </submittedName>
</protein>
<proteinExistence type="predicted"/>